<feature type="compositionally biased region" description="Basic and acidic residues" evidence="1">
    <location>
        <begin position="174"/>
        <end position="193"/>
    </location>
</feature>
<feature type="compositionally biased region" description="Basic and acidic residues" evidence="1">
    <location>
        <begin position="143"/>
        <end position="167"/>
    </location>
</feature>
<accession>A0A9P4LRS1</accession>
<name>A0A9P4LRS1_9PLEO</name>
<gene>
    <name evidence="3" type="ORF">EK21DRAFT_107794</name>
</gene>
<evidence type="ECO:0000256" key="2">
    <source>
        <dbReference type="SAM" id="Phobius"/>
    </source>
</evidence>
<evidence type="ECO:0000313" key="3">
    <source>
        <dbReference type="EMBL" id="KAF2034665.1"/>
    </source>
</evidence>
<evidence type="ECO:0000256" key="1">
    <source>
        <dbReference type="SAM" id="MobiDB-lite"/>
    </source>
</evidence>
<evidence type="ECO:0000313" key="4">
    <source>
        <dbReference type="Proteomes" id="UP000799777"/>
    </source>
</evidence>
<dbReference type="Proteomes" id="UP000799777">
    <property type="component" value="Unassembled WGS sequence"/>
</dbReference>
<organism evidence="3 4">
    <name type="scientific">Setomelanomma holmii</name>
    <dbReference type="NCBI Taxonomy" id="210430"/>
    <lineage>
        <taxon>Eukaryota</taxon>
        <taxon>Fungi</taxon>
        <taxon>Dikarya</taxon>
        <taxon>Ascomycota</taxon>
        <taxon>Pezizomycotina</taxon>
        <taxon>Dothideomycetes</taxon>
        <taxon>Pleosporomycetidae</taxon>
        <taxon>Pleosporales</taxon>
        <taxon>Pleosporineae</taxon>
        <taxon>Phaeosphaeriaceae</taxon>
        <taxon>Setomelanomma</taxon>
    </lineage>
</organism>
<dbReference type="AlphaFoldDB" id="A0A9P4LRS1"/>
<feature type="transmembrane region" description="Helical" evidence="2">
    <location>
        <begin position="45"/>
        <end position="66"/>
    </location>
</feature>
<keyword evidence="2" id="KW-1133">Transmembrane helix</keyword>
<keyword evidence="2" id="KW-0812">Transmembrane</keyword>
<reference evidence="3" key="1">
    <citation type="journal article" date="2020" name="Stud. Mycol.">
        <title>101 Dothideomycetes genomes: a test case for predicting lifestyles and emergence of pathogens.</title>
        <authorList>
            <person name="Haridas S."/>
            <person name="Albert R."/>
            <person name="Binder M."/>
            <person name="Bloem J."/>
            <person name="Labutti K."/>
            <person name="Salamov A."/>
            <person name="Andreopoulos B."/>
            <person name="Baker S."/>
            <person name="Barry K."/>
            <person name="Bills G."/>
            <person name="Bluhm B."/>
            <person name="Cannon C."/>
            <person name="Castanera R."/>
            <person name="Culley D."/>
            <person name="Daum C."/>
            <person name="Ezra D."/>
            <person name="Gonzalez J."/>
            <person name="Henrissat B."/>
            <person name="Kuo A."/>
            <person name="Liang C."/>
            <person name="Lipzen A."/>
            <person name="Lutzoni F."/>
            <person name="Magnuson J."/>
            <person name="Mondo S."/>
            <person name="Nolan M."/>
            <person name="Ohm R."/>
            <person name="Pangilinan J."/>
            <person name="Park H.-J."/>
            <person name="Ramirez L."/>
            <person name="Alfaro M."/>
            <person name="Sun H."/>
            <person name="Tritt A."/>
            <person name="Yoshinaga Y."/>
            <person name="Zwiers L.-H."/>
            <person name="Turgeon B."/>
            <person name="Goodwin S."/>
            <person name="Spatafora J."/>
            <person name="Crous P."/>
            <person name="Grigoriev I."/>
        </authorList>
    </citation>
    <scope>NUCLEOTIDE SEQUENCE</scope>
    <source>
        <strain evidence="3">CBS 110217</strain>
    </source>
</reference>
<comment type="caution">
    <text evidence="3">The sequence shown here is derived from an EMBL/GenBank/DDBJ whole genome shotgun (WGS) entry which is preliminary data.</text>
</comment>
<feature type="transmembrane region" description="Helical" evidence="2">
    <location>
        <begin position="101"/>
        <end position="120"/>
    </location>
</feature>
<sequence>MQDSPPKKPWYYGYYKGVRLDKALRFWVRKWHEDLKYNSYGLPAWVYYMILVLYFLYIFGGFVLSANESEHERAKSNMPNTAGKVTTESERAAHDTKAKLVLLRGLLMTFPAIWQVPLFLCPPLIANVKDQFEARGYKNAEMDRKRQRFEEHEAKRRSEQHAPEKNPEQYTSEHGPEQHASERGSGEHASEKSSRHHLL</sequence>
<protein>
    <submittedName>
        <fullName evidence="3">Uncharacterized protein</fullName>
    </submittedName>
</protein>
<keyword evidence="4" id="KW-1185">Reference proteome</keyword>
<proteinExistence type="predicted"/>
<feature type="region of interest" description="Disordered" evidence="1">
    <location>
        <begin position="143"/>
        <end position="199"/>
    </location>
</feature>
<dbReference type="OrthoDB" id="3762724at2759"/>
<dbReference type="EMBL" id="ML978160">
    <property type="protein sequence ID" value="KAF2034665.1"/>
    <property type="molecule type" value="Genomic_DNA"/>
</dbReference>
<keyword evidence="2" id="KW-0472">Membrane</keyword>